<evidence type="ECO:0000313" key="5">
    <source>
        <dbReference type="Proteomes" id="UP001223336"/>
    </source>
</evidence>
<feature type="transmembrane region" description="Helical" evidence="1">
    <location>
        <begin position="879"/>
        <end position="901"/>
    </location>
</feature>
<feature type="transmembrane region" description="Helical" evidence="1">
    <location>
        <begin position="429"/>
        <end position="449"/>
    </location>
</feature>
<feature type="transmembrane region" description="Helical" evidence="1">
    <location>
        <begin position="358"/>
        <end position="378"/>
    </location>
</feature>
<feature type="transmembrane region" description="Helical" evidence="1">
    <location>
        <begin position="849"/>
        <end position="872"/>
    </location>
</feature>
<dbReference type="Proteomes" id="UP001223336">
    <property type="component" value="Unassembled WGS sequence"/>
</dbReference>
<dbReference type="PRINTS" id="PR00702">
    <property type="entry name" value="ACRIFLAVINRP"/>
</dbReference>
<evidence type="ECO:0000313" key="4">
    <source>
        <dbReference type="EMBL" id="WML86197.1"/>
    </source>
</evidence>
<feature type="transmembrane region" description="Helical" evidence="1">
    <location>
        <begin position="461"/>
        <end position="488"/>
    </location>
</feature>
<dbReference type="SUPFAM" id="SSF82693">
    <property type="entry name" value="Multidrug efflux transporter AcrB pore domain, PN1, PN2, PC1 and PC2 subdomains"/>
    <property type="match status" value="3"/>
</dbReference>
<dbReference type="RefSeq" id="WP_308134834.1">
    <property type="nucleotide sequence ID" value="NZ_CP133217.1"/>
</dbReference>
<keyword evidence="1" id="KW-0472">Membrane</keyword>
<evidence type="ECO:0000313" key="3">
    <source>
        <dbReference type="EMBL" id="MDQ5768886.1"/>
    </source>
</evidence>
<keyword evidence="1" id="KW-1133">Transmembrane helix</keyword>
<dbReference type="SUPFAM" id="SSF82714">
    <property type="entry name" value="Multidrug efflux transporter AcrB TolC docking domain, DN and DC subdomains"/>
    <property type="match status" value="2"/>
</dbReference>
<dbReference type="GO" id="GO:0005886">
    <property type="term" value="C:plasma membrane"/>
    <property type="evidence" value="ECO:0007669"/>
    <property type="project" value="TreeGrafter"/>
</dbReference>
<feature type="transmembrane region" description="Helical" evidence="1">
    <location>
        <begin position="907"/>
        <end position="931"/>
    </location>
</feature>
<dbReference type="Gene3D" id="3.30.2090.10">
    <property type="entry name" value="Multidrug efflux transporter AcrB TolC docking domain, DN and DC subdomains"/>
    <property type="match status" value="2"/>
</dbReference>
<dbReference type="Gene3D" id="1.20.1640.10">
    <property type="entry name" value="Multidrug efflux transporter AcrB transmembrane domain"/>
    <property type="match status" value="2"/>
</dbReference>
<dbReference type="Gene3D" id="3.30.70.1320">
    <property type="entry name" value="Multidrug efflux transporter AcrB pore domain like"/>
    <property type="match status" value="1"/>
</dbReference>
<feature type="transmembrane region" description="Helical" evidence="1">
    <location>
        <begin position="521"/>
        <end position="541"/>
    </location>
</feature>
<feature type="transmembrane region" description="Helical" evidence="1">
    <location>
        <begin position="952"/>
        <end position="971"/>
    </location>
</feature>
<keyword evidence="5" id="KW-1185">Reference proteome</keyword>
<organism evidence="4">
    <name type="scientific">Thiothrix subterranea</name>
    <dbReference type="NCBI Taxonomy" id="2735563"/>
    <lineage>
        <taxon>Bacteria</taxon>
        <taxon>Pseudomonadati</taxon>
        <taxon>Pseudomonadota</taxon>
        <taxon>Gammaproteobacteria</taxon>
        <taxon>Thiotrichales</taxon>
        <taxon>Thiotrichaceae</taxon>
        <taxon>Thiothrix</taxon>
    </lineage>
</organism>
<evidence type="ECO:0000256" key="1">
    <source>
        <dbReference type="SAM" id="Phobius"/>
    </source>
</evidence>
<reference evidence="4 5" key="1">
    <citation type="submission" date="2023-08" db="EMBL/GenBank/DDBJ databases">
        <title>New molecular markers tilS and rpoB for phylogenetic and monitoring studies of the genus Thiothrix biodiversity.</title>
        <authorList>
            <person name="Ravin N.V."/>
            <person name="Smolyakov D."/>
            <person name="Markov N.D."/>
            <person name="Beletsky A.V."/>
            <person name="Mardanov A.V."/>
            <person name="Rudenko T.S."/>
            <person name="Grabovich M.Y."/>
        </authorList>
    </citation>
    <scope>NUCLEOTIDE SEQUENCE</scope>
    <source>
        <strain evidence="4">DNT52</strain>
        <strain evidence="3 5">H33</strain>
    </source>
</reference>
<feature type="transmembrane region" description="Helical" evidence="1">
    <location>
        <begin position="983"/>
        <end position="1009"/>
    </location>
</feature>
<proteinExistence type="predicted"/>
<accession>A0AA51QYQ0</accession>
<dbReference type="Gene3D" id="3.30.70.1430">
    <property type="entry name" value="Multidrug efflux transporter AcrB pore domain"/>
    <property type="match status" value="2"/>
</dbReference>
<name>A0AA51QYQ0_9GAMM</name>
<feature type="transmembrane region" description="Helical" evidence="1">
    <location>
        <begin position="384"/>
        <end position="408"/>
    </location>
</feature>
<feature type="domain" description="SSD" evidence="2">
    <location>
        <begin position="366"/>
        <end position="486"/>
    </location>
</feature>
<dbReference type="EMBL" id="CP133217">
    <property type="protein sequence ID" value="WML86197.1"/>
    <property type="molecule type" value="Genomic_DNA"/>
</dbReference>
<dbReference type="PANTHER" id="PTHR32063:SF77">
    <property type="entry name" value="ACR FAMILY TRANSPORT PROTEIN"/>
    <property type="match status" value="1"/>
</dbReference>
<dbReference type="AlphaFoldDB" id="A0AA51QYQ0"/>
<dbReference type="PROSITE" id="PS50156">
    <property type="entry name" value="SSD"/>
    <property type="match status" value="1"/>
</dbReference>
<dbReference type="InterPro" id="IPR000731">
    <property type="entry name" value="SSD"/>
</dbReference>
<dbReference type="EMBL" id="JAVFKN010000012">
    <property type="protein sequence ID" value="MDQ5768886.1"/>
    <property type="molecule type" value="Genomic_DNA"/>
</dbReference>
<dbReference type="InterPro" id="IPR027463">
    <property type="entry name" value="AcrB_DN_DC_subdom"/>
</dbReference>
<dbReference type="SUPFAM" id="SSF82866">
    <property type="entry name" value="Multidrug efflux transporter AcrB transmembrane domain"/>
    <property type="match status" value="2"/>
</dbReference>
<gene>
    <name evidence="3" type="ORF">RCC75_10120</name>
    <name evidence="4" type="ORF">RCG00_18115</name>
</gene>
<protein>
    <submittedName>
        <fullName evidence="4">Efflux RND transporter permease subunit</fullName>
    </submittedName>
</protein>
<dbReference type="Proteomes" id="UP001229862">
    <property type="component" value="Chromosome"/>
</dbReference>
<dbReference type="PANTHER" id="PTHR32063">
    <property type="match status" value="1"/>
</dbReference>
<dbReference type="Pfam" id="PF00873">
    <property type="entry name" value="ACR_tran"/>
    <property type="match status" value="1"/>
</dbReference>
<feature type="transmembrane region" description="Helical" evidence="1">
    <location>
        <begin position="334"/>
        <end position="351"/>
    </location>
</feature>
<keyword evidence="1" id="KW-0812">Transmembrane</keyword>
<dbReference type="GO" id="GO:0042910">
    <property type="term" value="F:xenobiotic transmembrane transporter activity"/>
    <property type="evidence" value="ECO:0007669"/>
    <property type="project" value="TreeGrafter"/>
</dbReference>
<dbReference type="Gene3D" id="3.30.70.1440">
    <property type="entry name" value="Multidrug efflux transporter AcrB pore domain"/>
    <property type="match status" value="1"/>
</dbReference>
<dbReference type="InterPro" id="IPR001036">
    <property type="entry name" value="Acrflvin-R"/>
</dbReference>
<sequence length="1031" mass="109966">MNVSAWSIRNPVPAVLLFALLSFLGIKGFQALGIQNFPDIELPTIIVNASLEGADPEQLESEVARKIENQLATINGVKHLRTTLTDSSASIAAEFDIDKDTEIALNEVRNAIDTIRANLPSQMNDPVVSKVTTSGSPLVTFTVAAPNMDEEALSWFVDNEITRELMAVKGVGKVSRVGGVNREVRIDLNPALMAGLGVTAADISNRLGQMQQDAPGGRGDVGGGIQSVRTLGRVGTAAELGAIEIPLSNGRHVRLDQLATIRDTVAERSTHALLDGKSVVGFQVTRVRGASEIDVVEGVRAAVAQLSSAYPQVQMGEAYDTIERIQANYTGSMHLLYEGAALAILVVLLFLRDIRATLVSAAALPLAIIPTFAAMHYFGFSLNILTLLALALVVGVLVDDAIVEVENIERHLRMGKTPKQAAIEAADEIGLAVIATTFTLIAVFLPTAFMGGVPGKFFESFGITAAVAVFFSLAVARLLTPMMAAYFLKPHPTEKAKQPERDGWFMRHYMTAAGWCLKHRFITLVAAIAIFVASLQIVPLLPKGFVPPADTALTSVTLEMQPGSTLEESYAIAEQARRLLQPLADVKQVFTLVGAASGVSSGPIAEGGGADVRKATLTVSLTTREERSRSQTAVEAEIRQTLKPLPGVRYTVGSGGSGDKMQVVLASDDGKLLLTAAQRAERDLRTLQGIGNVVSGASLQRPEIHITPNYARAAELGVSTEALGQVVRVATSGDFSTRLPKLNLPQRQIPIRVQFDESVRNDLDTIRQLRIPGRNGAVPLAAVADVQLGSGPARLDRFDRMRNVSIDVELNGLPVGQVTTMVDKLPSLATLPPGVIRQSSGDAERMAELFGGFGGAMLIGVLLIYIVLVLLFHDFLQPITILAALPLSIGGALLALLLTGSSFSMPAVIGLLMLMGIVTKNSILLVDYAVMARERDQKNRVDALLDACHKRARPIVMTTIAMSAGMMPTALGLAADPSFRQPMAIVVIGGLLASTVLSLLVIPVVFTFIDDILVGFRKLSGKFKHAEPTLP</sequence>
<evidence type="ECO:0000259" key="2">
    <source>
        <dbReference type="PROSITE" id="PS50156"/>
    </source>
</evidence>